<feature type="domain" description="Carrier" evidence="5">
    <location>
        <begin position="3184"/>
        <end position="3259"/>
    </location>
</feature>
<dbReference type="InterPro" id="IPR010071">
    <property type="entry name" value="AA_adenyl_dom"/>
</dbReference>
<keyword evidence="3" id="KW-0597">Phosphoprotein</keyword>
<dbReference type="InterPro" id="IPR009081">
    <property type="entry name" value="PP-bd_ACP"/>
</dbReference>
<dbReference type="Gene3D" id="3.30.559.10">
    <property type="entry name" value="Chloramphenicol acetyltransferase-like domain"/>
    <property type="match status" value="3"/>
</dbReference>
<gene>
    <name evidence="6" type="ORF">ACFFIO_09650</name>
</gene>
<name>A0ABV6F5J1_9MICC</name>
<feature type="compositionally biased region" description="Gly residues" evidence="4">
    <location>
        <begin position="3108"/>
        <end position="3125"/>
    </location>
</feature>
<sequence>MPHRQTPPAGHARPNRSEALTLTEAQHGIWYAQQLDPENPTYQIGQYLDLAGPVDLHLLSLALTKTVRDIDALSMRFAADDAGPFATLDRPEPTADLLHVVDLQQEPDVEVAWQQARDRMEREMTTARPIERGDLFGAVLFRLSPDRSLLFQRVHHIQLDGYSAVLALHYLARVYTELRQRVPRALPVRALAGRIARTAARIPSPFPRHRDLLAALEDYESSEQYVKDEEFWRQSLQRDSTVDGLEGTTTRPAREVVRVRIPLAGHQTASLRGQGRNASRTLIGAIGYYLSRITGHERVSVGLPVTARRGRIAKSTPSMLSTILPLPVEATPGTTVESLMASTAEALRGTVAHQQFHPGRLSGAAGHAGPSVNLLPLVEDLRLGAATGSVHILSTGPVHDLSFVVSGLTSDAAEAALLLEGDAELHTASTLRGHGERLLAFLDRLLAAEEGTALSQLPITLPQEAGLLLEDGLGPQHPAADETVLASFARTVASRPEATAVVGTDGALTFAELDSTSNRLAHHLLHRGIGRGDAVAVRVERGVHLPVLVLAVLKSGAAYLPLDPEYPAERVHGMIEDAGPVLLLTTGRQAATDRSAGGDWNVPCLTVDADTEPAWRRCTDDPLALVPAVGGVSDEDLAYIIFTSGSTGRPKGVGVPRAALRNLFLDHRSTLFEPTERRLGRPARVAHSSGLSFDASWDPLLWLLAGHPLYLVDEEVRRDPQRLADYLIDHRIDSIETTPSFVQTLLDAGLFDRDGHPTVVAVGGEEVGPEVWQRLASLDGVHAVNLYGPTETTVDSLVAQITPETQPHLGRPVRNSRHYILDAALRPVPERAVGELYLAGANMARGYVGQPGLSAARFVADPFAADGSRMYRTGDVVRLRHDGSVRFLGRLDDQVKIRGYRVEIGEVEGALQRQVGVAQAAVVVHGRDETARLAGYVTLTEPDTPDRLDGVTVRDRLRQALPDYMVPGTVMVLEQLPLTTNGKLDRHRLPDPLDASSSSTSDRVLDEAQRPSTARQCRIAAAFAEVLGHDATGSGLGLDDDFFAVGGHSLLATRLAAVLTAELGMPVAVRDIFECPTVGALDRRLGERRGTASPLTLQPMTRPERLPVSLTQRRLWFLNRMDPDSAAYNVPLVLQLTGDLDAHALRGALEDVVGRHEPLRTVFPLLDGEPVQQVLGPEAGAPPFTAVRIPAASLGAAVQAEAERPFDITTQTPLRAVLLQTEEQVHTLVVVMHHIATDGWSLAPFAQDLAAYYAARRNGRAAQLPDLEVSYADFTLWQRELLGDGEAFPRQMHRYWQQALQDAPAEIDLPRDRARGEEAAPSGMGEVRLPVDPGRHAALRHLAAQHRSSLFMVLQSAVAVTLRQHGAGDDIVVGTPVAGRGDPALEPLVGFFVNTLVLRTDVANNPTLAQVLERVREANTRAYGHQDLPFDAVVDAVNPPRVAGRHPVFQVMLTLQNTPPAVLDLDGVNVTVPAQMTSAGVKTDLMIDVSTPEGDDGQLQVVLGYDRALFEAGTAQRILDALDRVVTAFATSAQRHLSELDAVGPATRDRLAEWGQGPSVPATSTLLETFERSAARHPQETAVQDDAGRMTFGELLETVDQVAGGLVAHGVAHGDRVLICLPRSAQALVSMLATLRVGAIAVPVDVSYPAARIAHITTSAAPRLVIGEDAPDANPPRVGPDTLRTAGTRSRLPLPATPGLEDTAYLVHTSGTTGTPKGVQVPHRALANLLAHHRRTIIDAGQQLAAPDLPRMLHLTGLGFDAAWDPILWLAAGTTLVLPSEAERVDAQAVVEALATVDVVETTPSYAQQLLAIGLEDVLQEQDRTLLLALGGEPLPAVLWDRVAASPVLRGWNLYGPSEFTVDALVAPIEADRPHLGSPVANLTARVLDSTLAPVPPGVAGELYLSGPAEAHGYRGCPGETAARFVADPYTGDPGARMYRTGDLVRRSADGSLEFLRRNDSQIKIRGYRIEPAEVEAVLERLDGVTSAVVRVVAPGGEGTEQLAAWLVGSRDPEEARRAAALELPPYLVPTRAMTIPAVPLTAHGKIDEAALPDPLADLRDGAAGALSTAPVTEVERAVCSVMGEVLGVTEVGLDDDFFALGGHSLLAVTLVGRLQQEAGLHLPLRTVFEAPTPALILAAAGGDRSEVRDVETSAGSTGSAGAVSLSQWVDAHPRDPAAPLPPTAGQARLWFLNQLEPGTAEYNVVVRMRLEGALEPDALEAALRDVVERHEVLRTVYPAVQGSPVQRVGPVPDRLFDAGPVDITAGFDLTHEPPLRATLVPEGQQCWRLELVIHHIATDGVSLRPLVRDLATAYAARVSSGLALSRPLRVQMADVARRQVAEGTGPDALARWVHRLDGAPQELDLPADGRRRDTSAQPAAQYRFEIPGELAGRLGRVAAGRSASGFHAWLAALAGYLYRIGAGDDLVIGSPSAGRSDPDVLDMVGFFVNTLPLRLSLQEGRLSFAETVDLARQVTLEALEDEQVPFEQIVEELAPERRLGRHPLFQTMLSVEEPTDLVPELPGVTATPLPSESTGHAKLDLSMTLRPRGGDDPTVDAVLEYNSSLFSAAAVHGLMDRWLVFLEEVASAPHRSLAHTQMAGAATRLDPWPAEEDAVPVLEHFAQTVRRQPQSTALVDSTEAVDYASLWTRVGALSAGLRARHVCRGDAVALCLPRSVDTVAALLAVWQVGAVAVPVDSTLPPARLADMMADAGARLVLHGPDSNRAPDDPSTAQIAADAARQAGLAPDQVLGTDQLAQAPAPGAEVAAMPPAPGAAPELPAPGDPAYVIFTSGTTGRPKGVQVPHSALAQLLASHRATVMPDAPGAQGARARMAHTTGVGFDAALDPVLWAVAGHEVHVVPDQTRRDPEALVAYFRAHRISAWETTPSYVSAVRSATDLDGYLDDPDTPDVTLLLGGEPVDPDLWAWLRRLRRTRSWNLYGPTEAGVDALVAEVAGDPAPELGSPTAAMRAYVLDTRLQPVPAGSIGELWLAGPQLAHGYRGRPGETAARFVPDPFAADGSRMYRTGDLVAARPASGALDGRLRVRMIGRADGQVKIRGHRVEPAEVESLLRSTGVAVQAVVRARQTEQGTVLVAWVVPAAHGERGVDGAGGAGGGDAGVDGDAGGESEDRVRFAVVAALQNRVPAYMVPAAVAVVSEIPLTANGKVDERALPEAQSRSGSGRAPEGPAEQAVAAAFTQVLGVADVSADDSFFDLGGHSFVAQPAIAALNTALGTTLPVRALFQAPTVAGLAALATAGADSVAASLRPVLPLRPDGRGEPLFALHPGNGLAWSYSALADRLDTDRPIMGLQMGGISPEAPAESEPETLAELVDRYVRVIRGIQPDGPYHLVGWSLGGRLAHAIAAALQSAGQRVGLLAVLDAYPAGHSMAGVEDSQALWHAFLGANGVATESGDRLTAASVRDRLQRAGSPLGEVPEDSIDRIVRRFRSIGSLLDATPVPMFEGDLVLFEATRDVPADRPAPESWHRHVSGRVQHHRLAASHDGLLSTAESLRTLTEILQLSLP</sequence>
<dbReference type="Pfam" id="PF00550">
    <property type="entry name" value="PP-binding"/>
    <property type="match status" value="3"/>
</dbReference>
<dbReference type="SUPFAM" id="SSF53474">
    <property type="entry name" value="alpha/beta-Hydrolases"/>
    <property type="match status" value="1"/>
</dbReference>
<dbReference type="InterPro" id="IPR001031">
    <property type="entry name" value="Thioesterase"/>
</dbReference>
<dbReference type="Pfam" id="PF00975">
    <property type="entry name" value="Thioesterase"/>
    <property type="match status" value="1"/>
</dbReference>
<dbReference type="Pfam" id="PF00668">
    <property type="entry name" value="Condensation"/>
    <property type="match status" value="3"/>
</dbReference>
<dbReference type="InterPro" id="IPR036736">
    <property type="entry name" value="ACP-like_sf"/>
</dbReference>
<dbReference type="NCBIfam" id="TIGR01733">
    <property type="entry name" value="AA-adenyl-dom"/>
    <property type="match status" value="2"/>
</dbReference>
<dbReference type="InterPro" id="IPR020845">
    <property type="entry name" value="AMP-binding_CS"/>
</dbReference>
<evidence type="ECO:0000259" key="5">
    <source>
        <dbReference type="PROSITE" id="PS50075"/>
    </source>
</evidence>
<dbReference type="InterPro" id="IPR020806">
    <property type="entry name" value="PKS_PP-bd"/>
</dbReference>
<dbReference type="InterPro" id="IPR025110">
    <property type="entry name" value="AMP-bd_C"/>
</dbReference>
<organism evidence="6 7">
    <name type="scientific">Citricoccus parietis</name>
    <dbReference type="NCBI Taxonomy" id="592307"/>
    <lineage>
        <taxon>Bacteria</taxon>
        <taxon>Bacillati</taxon>
        <taxon>Actinomycetota</taxon>
        <taxon>Actinomycetes</taxon>
        <taxon>Micrococcales</taxon>
        <taxon>Micrococcaceae</taxon>
        <taxon>Citricoccus</taxon>
    </lineage>
</organism>
<feature type="region of interest" description="Disordered" evidence="4">
    <location>
        <begin position="3105"/>
        <end position="3126"/>
    </location>
</feature>
<dbReference type="PROSITE" id="PS00012">
    <property type="entry name" value="PHOSPHOPANTETHEINE"/>
    <property type="match status" value="1"/>
</dbReference>
<evidence type="ECO:0000256" key="1">
    <source>
        <dbReference type="ARBA" id="ARBA00001957"/>
    </source>
</evidence>
<dbReference type="SUPFAM" id="SSF52777">
    <property type="entry name" value="CoA-dependent acyltransferases"/>
    <property type="match status" value="6"/>
</dbReference>
<evidence type="ECO:0000256" key="4">
    <source>
        <dbReference type="SAM" id="MobiDB-lite"/>
    </source>
</evidence>
<dbReference type="CDD" id="cd05930">
    <property type="entry name" value="A_NRPS"/>
    <property type="match status" value="3"/>
</dbReference>
<dbReference type="InterPro" id="IPR023213">
    <property type="entry name" value="CAT-like_dom_sf"/>
</dbReference>
<keyword evidence="7" id="KW-1185">Reference proteome</keyword>
<dbReference type="PANTHER" id="PTHR45527:SF1">
    <property type="entry name" value="FATTY ACID SYNTHASE"/>
    <property type="match status" value="1"/>
</dbReference>
<dbReference type="PROSITE" id="PS00455">
    <property type="entry name" value="AMP_BINDING"/>
    <property type="match status" value="3"/>
</dbReference>
<dbReference type="SUPFAM" id="SSF47336">
    <property type="entry name" value="ACP-like"/>
    <property type="match status" value="3"/>
</dbReference>
<dbReference type="PANTHER" id="PTHR45527">
    <property type="entry name" value="NONRIBOSOMAL PEPTIDE SYNTHETASE"/>
    <property type="match status" value="1"/>
</dbReference>
<feature type="region of interest" description="Disordered" evidence="4">
    <location>
        <begin position="1667"/>
        <end position="1694"/>
    </location>
</feature>
<dbReference type="Gene3D" id="3.30.559.30">
    <property type="entry name" value="Nonribosomal peptide synthetase, condensation domain"/>
    <property type="match status" value="3"/>
</dbReference>
<feature type="region of interest" description="Disordered" evidence="4">
    <location>
        <begin position="983"/>
        <end position="1010"/>
    </location>
</feature>
<dbReference type="InterPro" id="IPR001242">
    <property type="entry name" value="Condensation_dom"/>
</dbReference>
<comment type="cofactor">
    <cofactor evidence="1">
        <name>pantetheine 4'-phosphate</name>
        <dbReference type="ChEBI" id="CHEBI:47942"/>
    </cofactor>
</comment>
<dbReference type="InterPro" id="IPR042099">
    <property type="entry name" value="ANL_N_sf"/>
</dbReference>
<keyword evidence="2" id="KW-0596">Phosphopantetheine</keyword>
<reference evidence="6 7" key="1">
    <citation type="submission" date="2024-09" db="EMBL/GenBank/DDBJ databases">
        <authorList>
            <person name="Sun Q."/>
            <person name="Mori K."/>
        </authorList>
    </citation>
    <scope>NUCLEOTIDE SEQUENCE [LARGE SCALE GENOMIC DNA]</scope>
    <source>
        <strain evidence="6 7">CCM 7609</strain>
    </source>
</reference>
<dbReference type="SUPFAM" id="SSF56801">
    <property type="entry name" value="Acetyl-CoA synthetase-like"/>
    <property type="match status" value="3"/>
</dbReference>
<dbReference type="SMART" id="SM00824">
    <property type="entry name" value="PKS_TE"/>
    <property type="match status" value="1"/>
</dbReference>
<evidence type="ECO:0000256" key="3">
    <source>
        <dbReference type="ARBA" id="ARBA00022553"/>
    </source>
</evidence>
<dbReference type="Proteomes" id="UP001589766">
    <property type="component" value="Unassembled WGS sequence"/>
</dbReference>
<dbReference type="CDD" id="cd19540">
    <property type="entry name" value="LCL_NRPS-like"/>
    <property type="match status" value="1"/>
</dbReference>
<evidence type="ECO:0000313" key="7">
    <source>
        <dbReference type="Proteomes" id="UP001589766"/>
    </source>
</evidence>
<dbReference type="Gene3D" id="3.40.50.1820">
    <property type="entry name" value="alpha/beta hydrolase"/>
    <property type="match status" value="1"/>
</dbReference>
<dbReference type="Gene3D" id="3.40.50.980">
    <property type="match status" value="2"/>
</dbReference>
<dbReference type="Pfam" id="PF13193">
    <property type="entry name" value="AMP-binding_C"/>
    <property type="match status" value="1"/>
</dbReference>
<dbReference type="RefSeq" id="WP_378041353.1">
    <property type="nucleotide sequence ID" value="NZ_JBHLWH010000027.1"/>
</dbReference>
<proteinExistence type="predicted"/>
<evidence type="ECO:0000256" key="2">
    <source>
        <dbReference type="ARBA" id="ARBA00022450"/>
    </source>
</evidence>
<comment type="caution">
    <text evidence="6">The sequence shown here is derived from an EMBL/GenBank/DDBJ whole genome shotgun (WGS) entry which is preliminary data.</text>
</comment>
<feature type="domain" description="Carrier" evidence="5">
    <location>
        <begin position="2070"/>
        <end position="2145"/>
    </location>
</feature>
<dbReference type="Gene3D" id="1.10.1200.10">
    <property type="entry name" value="ACP-like"/>
    <property type="match status" value="2"/>
</dbReference>
<dbReference type="InterPro" id="IPR045851">
    <property type="entry name" value="AMP-bd_C_sf"/>
</dbReference>
<dbReference type="Gene3D" id="2.30.38.10">
    <property type="entry name" value="Luciferase, Domain 3"/>
    <property type="match status" value="1"/>
</dbReference>
<dbReference type="SMART" id="SM00823">
    <property type="entry name" value="PKS_PP"/>
    <property type="match status" value="3"/>
</dbReference>
<dbReference type="PROSITE" id="PS50075">
    <property type="entry name" value="CARRIER"/>
    <property type="match status" value="3"/>
</dbReference>
<dbReference type="Gene3D" id="3.40.50.12780">
    <property type="entry name" value="N-terminal domain of ligase-like"/>
    <property type="match status" value="2"/>
</dbReference>
<dbReference type="Gene3D" id="3.30.300.30">
    <property type="match status" value="3"/>
</dbReference>
<dbReference type="EMBL" id="JBHLWH010000027">
    <property type="protein sequence ID" value="MFC0248764.1"/>
    <property type="molecule type" value="Genomic_DNA"/>
</dbReference>
<dbReference type="NCBIfam" id="NF003417">
    <property type="entry name" value="PRK04813.1"/>
    <property type="match status" value="4"/>
</dbReference>
<feature type="domain" description="Carrier" evidence="5">
    <location>
        <begin position="1010"/>
        <end position="1089"/>
    </location>
</feature>
<dbReference type="InterPro" id="IPR029058">
    <property type="entry name" value="AB_hydrolase_fold"/>
</dbReference>
<dbReference type="Pfam" id="PF00501">
    <property type="entry name" value="AMP-binding"/>
    <property type="match status" value="3"/>
</dbReference>
<dbReference type="InterPro" id="IPR000873">
    <property type="entry name" value="AMP-dep_synth/lig_dom"/>
</dbReference>
<protein>
    <submittedName>
        <fullName evidence="6">Amino acid adenylation domain-containing protein</fullName>
    </submittedName>
</protein>
<evidence type="ECO:0000313" key="6">
    <source>
        <dbReference type="EMBL" id="MFC0248764.1"/>
    </source>
</evidence>
<dbReference type="InterPro" id="IPR006162">
    <property type="entry name" value="Ppantetheine_attach_site"/>
</dbReference>
<accession>A0ABV6F5J1</accession>
<dbReference type="InterPro" id="IPR020802">
    <property type="entry name" value="TesA-like"/>
</dbReference>